<dbReference type="InterPro" id="IPR001434">
    <property type="entry name" value="OmcB-like_DUF11"/>
</dbReference>
<dbReference type="AlphaFoldDB" id="A0A8J7GMN6"/>
<dbReference type="RefSeq" id="WP_197006317.1">
    <property type="nucleotide sequence ID" value="NZ_BONS01000006.1"/>
</dbReference>
<gene>
    <name evidence="3" type="ORF">IW245_005882</name>
</gene>
<organism evidence="3 4">
    <name type="scientific">Longispora fulva</name>
    <dbReference type="NCBI Taxonomy" id="619741"/>
    <lineage>
        <taxon>Bacteria</taxon>
        <taxon>Bacillati</taxon>
        <taxon>Actinomycetota</taxon>
        <taxon>Actinomycetes</taxon>
        <taxon>Micromonosporales</taxon>
        <taxon>Micromonosporaceae</taxon>
        <taxon>Longispora</taxon>
    </lineage>
</organism>
<feature type="compositionally biased region" description="Low complexity" evidence="1">
    <location>
        <begin position="350"/>
        <end position="361"/>
    </location>
</feature>
<feature type="region of interest" description="Disordered" evidence="1">
    <location>
        <begin position="328"/>
        <end position="361"/>
    </location>
</feature>
<dbReference type="Proteomes" id="UP000622552">
    <property type="component" value="Unassembled WGS sequence"/>
</dbReference>
<dbReference type="Gene3D" id="2.60.40.10">
    <property type="entry name" value="Immunoglobulins"/>
    <property type="match status" value="1"/>
</dbReference>
<accession>A0A8J7GMN6</accession>
<dbReference type="PROSITE" id="PS51257">
    <property type="entry name" value="PROKAR_LIPOPROTEIN"/>
    <property type="match status" value="1"/>
</dbReference>
<protein>
    <recommendedName>
        <fullName evidence="2">DUF11 domain-containing protein</fullName>
    </recommendedName>
</protein>
<evidence type="ECO:0000259" key="2">
    <source>
        <dbReference type="Pfam" id="PF01345"/>
    </source>
</evidence>
<feature type="compositionally biased region" description="Polar residues" evidence="1">
    <location>
        <begin position="328"/>
        <end position="340"/>
    </location>
</feature>
<reference evidence="3" key="1">
    <citation type="submission" date="2020-11" db="EMBL/GenBank/DDBJ databases">
        <title>Sequencing the genomes of 1000 actinobacteria strains.</title>
        <authorList>
            <person name="Klenk H.-P."/>
        </authorList>
    </citation>
    <scope>NUCLEOTIDE SEQUENCE</scope>
    <source>
        <strain evidence="3">DSM 45356</strain>
    </source>
</reference>
<dbReference type="EMBL" id="JADOUF010000001">
    <property type="protein sequence ID" value="MBG6139688.1"/>
    <property type="molecule type" value="Genomic_DNA"/>
</dbReference>
<feature type="domain" description="DUF11" evidence="2">
    <location>
        <begin position="252"/>
        <end position="357"/>
    </location>
</feature>
<proteinExistence type="predicted"/>
<comment type="caution">
    <text evidence="3">The sequence shown here is derived from an EMBL/GenBank/DDBJ whole genome shotgun (WGS) entry which is preliminary data.</text>
</comment>
<dbReference type="Pfam" id="PF01345">
    <property type="entry name" value="DUF11"/>
    <property type="match status" value="1"/>
</dbReference>
<evidence type="ECO:0000256" key="1">
    <source>
        <dbReference type="SAM" id="MobiDB-lite"/>
    </source>
</evidence>
<dbReference type="InterPro" id="IPR013783">
    <property type="entry name" value="Ig-like_fold"/>
</dbReference>
<evidence type="ECO:0000313" key="3">
    <source>
        <dbReference type="EMBL" id="MBG6139688.1"/>
    </source>
</evidence>
<dbReference type="GO" id="GO:0005975">
    <property type="term" value="P:carbohydrate metabolic process"/>
    <property type="evidence" value="ECO:0007669"/>
    <property type="project" value="UniProtKB-ARBA"/>
</dbReference>
<name>A0A8J7GMN6_9ACTN</name>
<keyword evidence="4" id="KW-1185">Reference proteome</keyword>
<evidence type="ECO:0000313" key="4">
    <source>
        <dbReference type="Proteomes" id="UP000622552"/>
    </source>
</evidence>
<sequence length="361" mass="37400">METQEHRGSPSWVRAVAAVATVLGVGISAAACAAKHTPDGQASTPGMVAHTAAPSGAPVARRAVSNGVDQELANATVDIPGRGPTSLCKGGRLTFTNAVSVIDGELNYTILKTVESDLDGDGTTEVTALLTCAVRDPSLQVVTFSPTGQGGFTTVGTVLQNEGPVATIYDLRLADGGAVSAQVSDHQVSRATDAEHRTEPQWRTYARRDGTFAQVAGPTTFPADQRYVDLDVSTGNLVLEPAGSGRRHGVLKVTVRNNGTLAAPSLRVDLRVPVGLTRAGDGWAGCDPEQPEPPSRATVCHYGELAPGASRVLSLEFTANEGADLLQGGSSVHAASQMPSGESLADSDQSNNSESIRISRR</sequence>